<evidence type="ECO:0000313" key="2">
    <source>
        <dbReference type="EMBL" id="CCM13833.1"/>
    </source>
</evidence>
<sequence length="160" mass="17896">MSGVGSSTQLAAATTEAATVSTVVPADTDRISSSPTLTAVDMKELEELRLRNQLLRAENAELQSKLEDERTQRRQSQLDENHYSLEAKACREAIEKIDSKAQVLALHDELHHLRKKCDIYAAALEESRSYFFEMKRLYMEVSPHLRSFSGDAPAHHAAPS</sequence>
<reference evidence="2" key="1">
    <citation type="submission" date="2012-08" db="EMBL/GenBank/DDBJ databases">
        <title>Comparative genomics of metastatic and non-metastatic Leishmania guyanensis provides insights into polygenic factors involved in Leishmania RNA virus infection.</title>
        <authorList>
            <person name="Smith D."/>
            <person name="Hertz-Fowler C."/>
            <person name="Martin R."/>
            <person name="Dickens N."/>
            <person name="Fasel N."/>
            <person name="Falquet L."/>
            <person name="Beverley S."/>
            <person name="Zangger H."/>
            <person name="Calderon-Copete S."/>
            <person name="Mottram J."/>
            <person name="Xenarios I."/>
        </authorList>
    </citation>
    <scope>NUCLEOTIDE SEQUENCE</scope>
    <source>
        <strain evidence="2">MHOM/BR/75/M4147/SSU:IR2SAT-LUC</strain>
    </source>
</reference>
<feature type="compositionally biased region" description="Low complexity" evidence="1">
    <location>
        <begin position="1"/>
        <end position="24"/>
    </location>
</feature>
<feature type="region of interest" description="Disordered" evidence="1">
    <location>
        <begin position="1"/>
        <end position="32"/>
    </location>
</feature>
<accession>A0A1E1IRL8</accession>
<dbReference type="EMBL" id="CALQ01000381">
    <property type="protein sequence ID" value="CCM13833.1"/>
    <property type="molecule type" value="Genomic_DNA"/>
</dbReference>
<evidence type="ECO:0000256" key="1">
    <source>
        <dbReference type="SAM" id="MobiDB-lite"/>
    </source>
</evidence>
<proteinExistence type="predicted"/>
<name>A0A1E1IRL8_LEIGU</name>
<feature type="region of interest" description="Disordered" evidence="1">
    <location>
        <begin position="61"/>
        <end position="82"/>
    </location>
</feature>
<organism evidence="2">
    <name type="scientific">Leishmania guyanensis</name>
    <dbReference type="NCBI Taxonomy" id="5670"/>
    <lineage>
        <taxon>Eukaryota</taxon>
        <taxon>Discoba</taxon>
        <taxon>Euglenozoa</taxon>
        <taxon>Kinetoplastea</taxon>
        <taxon>Metakinetoplastina</taxon>
        <taxon>Trypanosomatida</taxon>
        <taxon>Trypanosomatidae</taxon>
        <taxon>Leishmaniinae</taxon>
        <taxon>Leishmania</taxon>
        <taxon>Leishmania guyanensis species complex</taxon>
    </lineage>
</organism>
<protein>
    <submittedName>
        <fullName evidence="2">Uncharacterized protein</fullName>
    </submittedName>
</protein>
<gene>
    <name evidence="2" type="primary">LgM4147LRVhigh.13.00450.00120</name>
    <name evidence="2" type="ORF">BN36_1313430</name>
</gene>
<feature type="compositionally biased region" description="Basic and acidic residues" evidence="1">
    <location>
        <begin position="64"/>
        <end position="82"/>
    </location>
</feature>
<dbReference type="AlphaFoldDB" id="A0A1E1IRL8"/>